<dbReference type="AlphaFoldDB" id="A0A7C8M5X5"/>
<keyword evidence="2" id="KW-1185">Reference proteome</keyword>
<proteinExistence type="predicted"/>
<comment type="caution">
    <text evidence="1">The sequence shown here is derived from an EMBL/GenBank/DDBJ whole genome shotgun (WGS) entry which is preliminary data.</text>
</comment>
<gene>
    <name evidence="1" type="ORF">BDV95DRAFT_126433</name>
</gene>
<accession>A0A7C8M5X5</accession>
<protein>
    <submittedName>
        <fullName evidence="1">Uncharacterized protein</fullName>
    </submittedName>
</protein>
<reference evidence="1 2" key="1">
    <citation type="submission" date="2020-01" db="EMBL/GenBank/DDBJ databases">
        <authorList>
            <consortium name="DOE Joint Genome Institute"/>
            <person name="Haridas S."/>
            <person name="Albert R."/>
            <person name="Binder M."/>
            <person name="Bloem J."/>
            <person name="Labutti K."/>
            <person name="Salamov A."/>
            <person name="Andreopoulos B."/>
            <person name="Baker S.E."/>
            <person name="Barry K."/>
            <person name="Bills G."/>
            <person name="Bluhm B.H."/>
            <person name="Cannon C."/>
            <person name="Castanera R."/>
            <person name="Culley D.E."/>
            <person name="Daum C."/>
            <person name="Ezra D."/>
            <person name="Gonzalez J.B."/>
            <person name="Henrissat B."/>
            <person name="Kuo A."/>
            <person name="Liang C."/>
            <person name="Lipzen A."/>
            <person name="Lutzoni F."/>
            <person name="Magnuson J."/>
            <person name="Mondo S."/>
            <person name="Nolan M."/>
            <person name="Ohm R."/>
            <person name="Pangilinan J."/>
            <person name="Park H.-J.H."/>
            <person name="Ramirez L."/>
            <person name="Alfaro M."/>
            <person name="Sun H."/>
            <person name="Tritt A."/>
            <person name="Yoshinaga Y."/>
            <person name="Zwiers L.-H.L."/>
            <person name="Turgeon B.G."/>
            <person name="Goodwin S.B."/>
            <person name="Spatafora J.W."/>
            <person name="Crous P.W."/>
            <person name="Grigoriev I.V."/>
        </authorList>
    </citation>
    <scope>NUCLEOTIDE SEQUENCE [LARGE SCALE GENOMIC DNA]</scope>
    <source>
        <strain evidence="1 2">CBS 611.86</strain>
    </source>
</reference>
<evidence type="ECO:0000313" key="2">
    <source>
        <dbReference type="Proteomes" id="UP000481861"/>
    </source>
</evidence>
<organism evidence="1 2">
    <name type="scientific">Massariosphaeria phaeospora</name>
    <dbReference type="NCBI Taxonomy" id="100035"/>
    <lineage>
        <taxon>Eukaryota</taxon>
        <taxon>Fungi</taxon>
        <taxon>Dikarya</taxon>
        <taxon>Ascomycota</taxon>
        <taxon>Pezizomycotina</taxon>
        <taxon>Dothideomycetes</taxon>
        <taxon>Pleosporomycetidae</taxon>
        <taxon>Pleosporales</taxon>
        <taxon>Pleosporales incertae sedis</taxon>
        <taxon>Massariosphaeria</taxon>
    </lineage>
</organism>
<evidence type="ECO:0000313" key="1">
    <source>
        <dbReference type="EMBL" id="KAF2868335.1"/>
    </source>
</evidence>
<dbReference type="EMBL" id="JAADJZ010000019">
    <property type="protein sequence ID" value="KAF2868335.1"/>
    <property type="molecule type" value="Genomic_DNA"/>
</dbReference>
<sequence length="125" mass="14092">MLALENFLLLAFLRRETLPPLRTHALDARNPPFSCYLTLLLPSRARAIQTDRQHTQYVTDRPENTYRDPFSPICQCVPLQSQLSAACKSCRAESRRVASCRGRTASPFTFLLLCSACCRDTPASD</sequence>
<dbReference type="Proteomes" id="UP000481861">
    <property type="component" value="Unassembled WGS sequence"/>
</dbReference>
<name>A0A7C8M5X5_9PLEO</name>